<keyword evidence="6" id="KW-0560">Oxidoreductase</keyword>
<dbReference type="SUPFAM" id="SSF54292">
    <property type="entry name" value="2Fe-2S ferredoxin-like"/>
    <property type="match status" value="1"/>
</dbReference>
<feature type="domain" description="Rieske" evidence="10">
    <location>
        <begin position="8"/>
        <end position="113"/>
    </location>
</feature>
<name>A0A4Q9GLV7_9HYPH</name>
<dbReference type="CDD" id="cd06185">
    <property type="entry name" value="PDR_like"/>
    <property type="match status" value="1"/>
</dbReference>
<dbReference type="InterPro" id="IPR017941">
    <property type="entry name" value="Rieske_2Fe-2S"/>
</dbReference>
<dbReference type="EMBL" id="SIUB01000001">
    <property type="protein sequence ID" value="TBN55252.1"/>
    <property type="molecule type" value="Genomic_DNA"/>
</dbReference>
<dbReference type="Proteomes" id="UP000291613">
    <property type="component" value="Unassembled WGS sequence"/>
</dbReference>
<dbReference type="GO" id="GO:0046872">
    <property type="term" value="F:metal ion binding"/>
    <property type="evidence" value="ECO:0007669"/>
    <property type="project" value="UniProtKB-KW"/>
</dbReference>
<dbReference type="Gene3D" id="3.10.20.30">
    <property type="match status" value="1"/>
</dbReference>
<feature type="domain" description="FAD-binding FR-type" evidence="11">
    <location>
        <begin position="255"/>
        <end position="358"/>
    </location>
</feature>
<dbReference type="InterPro" id="IPR017927">
    <property type="entry name" value="FAD-bd_FR_type"/>
</dbReference>
<dbReference type="GO" id="GO:0051537">
    <property type="term" value="F:2 iron, 2 sulfur cluster binding"/>
    <property type="evidence" value="ECO:0007669"/>
    <property type="project" value="UniProtKB-KW"/>
</dbReference>
<evidence type="ECO:0000313" key="12">
    <source>
        <dbReference type="EMBL" id="TBN55252.1"/>
    </source>
</evidence>
<proteinExistence type="predicted"/>
<dbReference type="Pfam" id="PF22290">
    <property type="entry name" value="DmmA-like_N"/>
    <property type="match status" value="1"/>
</dbReference>
<evidence type="ECO:0000256" key="7">
    <source>
        <dbReference type="ARBA" id="ARBA00023004"/>
    </source>
</evidence>
<dbReference type="Gene3D" id="2.40.30.10">
    <property type="entry name" value="Translation factors"/>
    <property type="match status" value="1"/>
</dbReference>
<organism evidence="12 13">
    <name type="scientific">Hansschlegelia quercus</name>
    <dbReference type="NCBI Taxonomy" id="2528245"/>
    <lineage>
        <taxon>Bacteria</taxon>
        <taxon>Pseudomonadati</taxon>
        <taxon>Pseudomonadota</taxon>
        <taxon>Alphaproteobacteria</taxon>
        <taxon>Hyphomicrobiales</taxon>
        <taxon>Methylopilaceae</taxon>
        <taxon>Hansschlegelia</taxon>
    </lineage>
</organism>
<dbReference type="Pfam" id="PF00355">
    <property type="entry name" value="Rieske"/>
    <property type="match status" value="1"/>
</dbReference>
<dbReference type="PROSITE" id="PS51384">
    <property type="entry name" value="FAD_FR"/>
    <property type="match status" value="1"/>
</dbReference>
<dbReference type="Gene3D" id="2.102.10.10">
    <property type="entry name" value="Rieske [2Fe-2S] iron-sulphur domain"/>
    <property type="match status" value="1"/>
</dbReference>
<dbReference type="AlphaFoldDB" id="A0A4Q9GLV7"/>
<dbReference type="InterPro" id="IPR036010">
    <property type="entry name" value="2Fe-2S_ferredoxin-like_sf"/>
</dbReference>
<evidence type="ECO:0000259" key="10">
    <source>
        <dbReference type="PROSITE" id="PS51296"/>
    </source>
</evidence>
<protein>
    <submittedName>
        <fullName evidence="12">2Fe-2S iron-sulfur cluster binding domain-containing protein</fullName>
    </submittedName>
</protein>
<evidence type="ECO:0000256" key="8">
    <source>
        <dbReference type="ARBA" id="ARBA00023014"/>
    </source>
</evidence>
<keyword evidence="2" id="KW-0285">Flavoprotein</keyword>
<dbReference type="PANTHER" id="PTHR47354:SF1">
    <property type="entry name" value="CARNITINE MONOOXYGENASE REDUCTASE SUBUNIT"/>
    <property type="match status" value="1"/>
</dbReference>
<dbReference type="InterPro" id="IPR054582">
    <property type="entry name" value="DmmA-like_N"/>
</dbReference>
<dbReference type="SUPFAM" id="SSF63380">
    <property type="entry name" value="Riboflavin synthase domain-like"/>
    <property type="match status" value="1"/>
</dbReference>
<keyword evidence="13" id="KW-1185">Reference proteome</keyword>
<sequence>MSLTNDIWSPIAASGDLPFRHVFHGQLLGQEFAAWRADDGHVNVWENRCLHRGVRLSIGLNDGRELVCQYHGWRYANRTAGCTYIPAHPADAPARTITNRTYPVVERYGLIWTTLGEERGPPARPELDSGDLLTLREMAANAPAAMAVAALRRHGDDGGQEGDGLSVTLTTPEGTRAAFFVQPVDSGRCVIRGVLAGDRSPDSIATLRLHNERLKALRDVIEAEALAAPAPEPLAPVYAPVSAELAEMPGLLKAGRRASLSVAVSRKWAAGADVAGFELAAVSGGLPTFQPGGHIDVHLPNGLIRPYSLVNAPGETGSYVIGVKRDPASRGGSQTLHETVREGDLLAISEPRNNFPLRRDANLTIFIAGGVGVTPLIAMAQALDHSGSAIAFHCFARDEAHIAFADRLGALKSRFTPHLGLDPVETEARLRTLLGQRPVGAHVYLCGPTPMLETARRVAAEAGWPEAAVHFEYFKNERAVDAGSSFEIALARSALTLTVPAGRTILEVLRDNGVDLPSSCEQGACGTCEATVLEGEPDHQDVYLSDAEKREGRRIMTCVSRARSARITLDV</sequence>
<gene>
    <name evidence="12" type="ORF">EYR15_03750</name>
</gene>
<reference evidence="12 13" key="1">
    <citation type="submission" date="2019-02" db="EMBL/GenBank/DDBJ databases">
        <title>Hansschlegelia quercus sp. nov., a novel methylotrophic bacterium from buds of oak (Quercus robur L.).</title>
        <authorList>
            <person name="Agafonova N.V."/>
            <person name="Kaparullina E.N."/>
            <person name="Grouzdev D.S."/>
            <person name="Doronina N.V."/>
        </authorList>
    </citation>
    <scope>NUCLEOTIDE SEQUENCE [LARGE SCALE GENOMIC DNA]</scope>
    <source>
        <strain evidence="12 13">Dub</strain>
    </source>
</reference>
<dbReference type="CDD" id="cd00207">
    <property type="entry name" value="fer2"/>
    <property type="match status" value="1"/>
</dbReference>
<dbReference type="InterPro" id="IPR017938">
    <property type="entry name" value="Riboflavin_synthase-like_b-brl"/>
</dbReference>
<evidence type="ECO:0000313" key="13">
    <source>
        <dbReference type="Proteomes" id="UP000291613"/>
    </source>
</evidence>
<dbReference type="InterPro" id="IPR036922">
    <property type="entry name" value="Rieske_2Fe-2S_sf"/>
</dbReference>
<evidence type="ECO:0000256" key="5">
    <source>
        <dbReference type="ARBA" id="ARBA00022723"/>
    </source>
</evidence>
<dbReference type="PANTHER" id="PTHR47354">
    <property type="entry name" value="NADH OXIDOREDUCTASE HCR"/>
    <property type="match status" value="1"/>
</dbReference>
<evidence type="ECO:0000256" key="2">
    <source>
        <dbReference type="ARBA" id="ARBA00022630"/>
    </source>
</evidence>
<evidence type="ECO:0000259" key="9">
    <source>
        <dbReference type="PROSITE" id="PS51085"/>
    </source>
</evidence>
<keyword evidence="7" id="KW-0408">Iron</keyword>
<dbReference type="SUPFAM" id="SSF50022">
    <property type="entry name" value="ISP domain"/>
    <property type="match status" value="1"/>
</dbReference>
<evidence type="ECO:0000256" key="3">
    <source>
        <dbReference type="ARBA" id="ARBA00022643"/>
    </source>
</evidence>
<evidence type="ECO:0000259" key="11">
    <source>
        <dbReference type="PROSITE" id="PS51384"/>
    </source>
</evidence>
<comment type="caution">
    <text evidence="12">The sequence shown here is derived from an EMBL/GenBank/DDBJ whole genome shotgun (WGS) entry which is preliminary data.</text>
</comment>
<dbReference type="InterPro" id="IPR012675">
    <property type="entry name" value="Beta-grasp_dom_sf"/>
</dbReference>
<accession>A0A4Q9GLV7</accession>
<dbReference type="OrthoDB" id="9792185at2"/>
<dbReference type="InterPro" id="IPR039261">
    <property type="entry name" value="FNR_nucleotide-bd"/>
</dbReference>
<evidence type="ECO:0000256" key="6">
    <source>
        <dbReference type="ARBA" id="ARBA00023002"/>
    </source>
</evidence>
<keyword evidence="4" id="KW-0001">2Fe-2S</keyword>
<dbReference type="PRINTS" id="PR00409">
    <property type="entry name" value="PHDIOXRDTASE"/>
</dbReference>
<keyword evidence="3" id="KW-0288">FMN</keyword>
<dbReference type="GO" id="GO:0016491">
    <property type="term" value="F:oxidoreductase activity"/>
    <property type="evidence" value="ECO:0007669"/>
    <property type="project" value="UniProtKB-KW"/>
</dbReference>
<dbReference type="RefSeq" id="WP_131001503.1">
    <property type="nucleotide sequence ID" value="NZ_JBHSZR010000002.1"/>
</dbReference>
<dbReference type="CDD" id="cd03469">
    <property type="entry name" value="Rieske_RO_Alpha_N"/>
    <property type="match status" value="1"/>
</dbReference>
<evidence type="ECO:0000256" key="4">
    <source>
        <dbReference type="ARBA" id="ARBA00022714"/>
    </source>
</evidence>
<dbReference type="SUPFAM" id="SSF52343">
    <property type="entry name" value="Ferredoxin reductase-like, C-terminal NADP-linked domain"/>
    <property type="match status" value="1"/>
</dbReference>
<comment type="cofactor">
    <cofactor evidence="1">
        <name>FMN</name>
        <dbReference type="ChEBI" id="CHEBI:58210"/>
    </cofactor>
</comment>
<dbReference type="Pfam" id="PF00111">
    <property type="entry name" value="Fer2"/>
    <property type="match status" value="1"/>
</dbReference>
<dbReference type="InterPro" id="IPR001041">
    <property type="entry name" value="2Fe-2S_ferredoxin-type"/>
</dbReference>
<evidence type="ECO:0000256" key="1">
    <source>
        <dbReference type="ARBA" id="ARBA00001917"/>
    </source>
</evidence>
<keyword evidence="8" id="KW-0411">Iron-sulfur</keyword>
<dbReference type="PROSITE" id="PS51085">
    <property type="entry name" value="2FE2S_FER_2"/>
    <property type="match status" value="1"/>
</dbReference>
<dbReference type="PROSITE" id="PS51296">
    <property type="entry name" value="RIESKE"/>
    <property type="match status" value="1"/>
</dbReference>
<dbReference type="InterPro" id="IPR050415">
    <property type="entry name" value="MRET"/>
</dbReference>
<dbReference type="InterPro" id="IPR006058">
    <property type="entry name" value="2Fe2S_fd_BS"/>
</dbReference>
<feature type="domain" description="2Fe-2S ferredoxin-type" evidence="9">
    <location>
        <begin position="486"/>
        <end position="571"/>
    </location>
</feature>
<dbReference type="Gene3D" id="3.40.50.80">
    <property type="entry name" value="Nucleotide-binding domain of ferredoxin-NADP reductase (FNR) module"/>
    <property type="match status" value="1"/>
</dbReference>
<keyword evidence="5" id="KW-0479">Metal-binding</keyword>
<dbReference type="PROSITE" id="PS00197">
    <property type="entry name" value="2FE2S_FER_1"/>
    <property type="match status" value="1"/>
</dbReference>